<evidence type="ECO:0000256" key="8">
    <source>
        <dbReference type="PIRSR" id="PIRSR000077-1"/>
    </source>
</evidence>
<dbReference type="OrthoDB" id="9790390at2"/>
<feature type="active site" description="Nucleophile" evidence="8">
    <location>
        <position position="33"/>
    </location>
</feature>
<dbReference type="InterPro" id="IPR013766">
    <property type="entry name" value="Thioredoxin_domain"/>
</dbReference>
<dbReference type="AlphaFoldDB" id="A0A388SBJ8"/>
<dbReference type="PANTHER" id="PTHR45663">
    <property type="entry name" value="GEO12009P1"/>
    <property type="match status" value="1"/>
</dbReference>
<comment type="caution">
    <text evidence="11">The sequence shown here is derived from an EMBL/GenBank/DDBJ whole genome shotgun (WGS) entry which is preliminary data.</text>
</comment>
<accession>A0A401LLN9</accession>
<feature type="site" description="Deprotonates C-terminal active site Cys" evidence="8">
    <location>
        <position position="24"/>
    </location>
</feature>
<dbReference type="FunFam" id="3.40.30.10:FF:000001">
    <property type="entry name" value="Thioredoxin"/>
    <property type="match status" value="1"/>
</dbReference>
<feature type="disulfide bond" description="Redox-active" evidence="9">
    <location>
        <begin position="30"/>
        <end position="33"/>
    </location>
</feature>
<dbReference type="GO" id="GO:0005829">
    <property type="term" value="C:cytosol"/>
    <property type="evidence" value="ECO:0007669"/>
    <property type="project" value="TreeGrafter"/>
</dbReference>
<organism evidence="11 12">
    <name type="scientific">Mesosutterella multiformis</name>
    <dbReference type="NCBI Taxonomy" id="2259133"/>
    <lineage>
        <taxon>Bacteria</taxon>
        <taxon>Pseudomonadati</taxon>
        <taxon>Pseudomonadota</taxon>
        <taxon>Betaproteobacteria</taxon>
        <taxon>Burkholderiales</taxon>
        <taxon>Sutterellaceae</taxon>
        <taxon>Mesosutterella</taxon>
    </lineage>
</organism>
<keyword evidence="4 9" id="KW-1015">Disulfide bond</keyword>
<dbReference type="PROSITE" id="PS00194">
    <property type="entry name" value="THIOREDOXIN_1"/>
    <property type="match status" value="1"/>
</dbReference>
<evidence type="ECO:0000256" key="3">
    <source>
        <dbReference type="ARBA" id="ARBA00022982"/>
    </source>
</evidence>
<sequence>MEYKFTKDNFETEVLKSDKLVLIDFYADWCGPCRTMGPVVDQIAKDYEGKVKVGKINVDEEQEIAAQFGIRSIPCFVFMKDGEVADHVVGAVPSDELTYRIDELTKAA</sequence>
<dbReference type="PROSITE" id="PS51352">
    <property type="entry name" value="THIOREDOXIN_2"/>
    <property type="match status" value="1"/>
</dbReference>
<evidence type="ECO:0000256" key="1">
    <source>
        <dbReference type="ARBA" id="ARBA00008987"/>
    </source>
</evidence>
<keyword evidence="5 9" id="KW-0676">Redox-active center</keyword>
<feature type="site" description="Contributes to redox potential value" evidence="8">
    <location>
        <position position="31"/>
    </location>
</feature>
<dbReference type="PIRSF" id="PIRSF000077">
    <property type="entry name" value="Thioredoxin"/>
    <property type="match status" value="1"/>
</dbReference>
<gene>
    <name evidence="11" type="primary">trx2</name>
    <name evidence="11" type="ORF">MESMUL_01540</name>
</gene>
<dbReference type="NCBIfam" id="TIGR01068">
    <property type="entry name" value="thioredoxin"/>
    <property type="match status" value="1"/>
</dbReference>
<dbReference type="GO" id="GO:0015035">
    <property type="term" value="F:protein-disulfide reductase activity"/>
    <property type="evidence" value="ECO:0007669"/>
    <property type="project" value="UniProtKB-UniRule"/>
</dbReference>
<feature type="active site" description="Nucleophile" evidence="8">
    <location>
        <position position="30"/>
    </location>
</feature>
<dbReference type="SUPFAM" id="SSF52833">
    <property type="entry name" value="Thioredoxin-like"/>
    <property type="match status" value="1"/>
</dbReference>
<keyword evidence="2" id="KW-0813">Transport</keyword>
<accession>A0A388SBJ8</accession>
<feature type="site" description="Contributes to redox potential value" evidence="8">
    <location>
        <position position="32"/>
    </location>
</feature>
<name>A0A388SBJ8_9BURK</name>
<evidence type="ECO:0000256" key="7">
    <source>
        <dbReference type="PIRNR" id="PIRNR000077"/>
    </source>
</evidence>
<proteinExistence type="inferred from homology"/>
<comment type="similarity">
    <text evidence="1 7">Belongs to the thioredoxin family.</text>
</comment>
<evidence type="ECO:0000256" key="9">
    <source>
        <dbReference type="PIRSR" id="PIRSR000077-4"/>
    </source>
</evidence>
<evidence type="ECO:0000259" key="10">
    <source>
        <dbReference type="PROSITE" id="PS51352"/>
    </source>
</evidence>
<evidence type="ECO:0000256" key="2">
    <source>
        <dbReference type="ARBA" id="ARBA00022448"/>
    </source>
</evidence>
<evidence type="ECO:0000313" key="11">
    <source>
        <dbReference type="EMBL" id="GBO92800.1"/>
    </source>
</evidence>
<dbReference type="PANTHER" id="PTHR45663:SF11">
    <property type="entry name" value="GEO12009P1"/>
    <property type="match status" value="1"/>
</dbReference>
<keyword evidence="12" id="KW-1185">Reference proteome</keyword>
<dbReference type="InterPro" id="IPR005746">
    <property type="entry name" value="Thioredoxin"/>
</dbReference>
<dbReference type="RefSeq" id="WP_116269322.1">
    <property type="nucleotide sequence ID" value="NZ_BGZJ01000001.1"/>
</dbReference>
<dbReference type="EMBL" id="BGZJ01000001">
    <property type="protein sequence ID" value="GBO92800.1"/>
    <property type="molecule type" value="Genomic_DNA"/>
</dbReference>
<evidence type="ECO:0000256" key="4">
    <source>
        <dbReference type="ARBA" id="ARBA00023157"/>
    </source>
</evidence>
<dbReference type="InterPro" id="IPR036249">
    <property type="entry name" value="Thioredoxin-like_sf"/>
</dbReference>
<feature type="domain" description="Thioredoxin" evidence="10">
    <location>
        <begin position="1"/>
        <end position="106"/>
    </location>
</feature>
<dbReference type="CDD" id="cd02947">
    <property type="entry name" value="TRX_family"/>
    <property type="match status" value="1"/>
</dbReference>
<dbReference type="PRINTS" id="PR00421">
    <property type="entry name" value="THIOREDOXIN"/>
</dbReference>
<keyword evidence="3" id="KW-0249">Electron transport</keyword>
<evidence type="ECO:0000256" key="6">
    <source>
        <dbReference type="NCBIfam" id="TIGR01068"/>
    </source>
</evidence>
<dbReference type="GO" id="GO:0045454">
    <property type="term" value="P:cell redox homeostasis"/>
    <property type="evidence" value="ECO:0007669"/>
    <property type="project" value="TreeGrafter"/>
</dbReference>
<evidence type="ECO:0000256" key="5">
    <source>
        <dbReference type="ARBA" id="ARBA00023284"/>
    </source>
</evidence>
<protein>
    <recommendedName>
        <fullName evidence="6 7">Thioredoxin</fullName>
    </recommendedName>
</protein>
<dbReference type="Proteomes" id="UP000266091">
    <property type="component" value="Unassembled WGS sequence"/>
</dbReference>
<dbReference type="Pfam" id="PF00085">
    <property type="entry name" value="Thioredoxin"/>
    <property type="match status" value="1"/>
</dbReference>
<dbReference type="Gene3D" id="3.40.30.10">
    <property type="entry name" value="Glutaredoxin"/>
    <property type="match status" value="1"/>
</dbReference>
<reference evidence="11 12" key="1">
    <citation type="journal article" date="2018" name="Int. J. Syst. Evol. Microbiol.">
        <title>Mesosutterella multiformis gen. nov., sp. nov., a member of the family Sutterellaceae and Sutterella megalosphaeroides sp. nov., isolated from human faeces.</title>
        <authorList>
            <person name="Sakamoto M."/>
            <person name="Ikeyama N."/>
            <person name="Kunihiro T."/>
            <person name="Iino T."/>
            <person name="Yuki M."/>
            <person name="Ohkuma M."/>
        </authorList>
    </citation>
    <scope>NUCLEOTIDE SEQUENCE [LARGE SCALE GENOMIC DNA]</scope>
    <source>
        <strain evidence="11 12">4NBBH2</strain>
    </source>
</reference>
<dbReference type="InterPro" id="IPR017937">
    <property type="entry name" value="Thioredoxin_CS"/>
</dbReference>
<evidence type="ECO:0000313" key="12">
    <source>
        <dbReference type="Proteomes" id="UP000266091"/>
    </source>
</evidence>